<proteinExistence type="predicted"/>
<gene>
    <name evidence="2" type="ORF">H8E29_14480</name>
</gene>
<keyword evidence="1" id="KW-0472">Membrane</keyword>
<feature type="transmembrane region" description="Helical" evidence="1">
    <location>
        <begin position="12"/>
        <end position="36"/>
    </location>
</feature>
<evidence type="ECO:0000313" key="2">
    <source>
        <dbReference type="EMBL" id="MBC8336468.1"/>
    </source>
</evidence>
<feature type="transmembrane region" description="Helical" evidence="1">
    <location>
        <begin position="42"/>
        <end position="69"/>
    </location>
</feature>
<dbReference type="AlphaFoldDB" id="A0A8J6NNR4"/>
<sequence length="75" mass="8277">MSRDLREYARQTSVQLGVGAFLLLFIVGDGLIYLIYGKTAALMGLTCLLAGLAPIILIVIIMIILNWIVKRANRD</sequence>
<keyword evidence="1" id="KW-1133">Transmembrane helix</keyword>
<protein>
    <submittedName>
        <fullName evidence="2">Uncharacterized protein</fullName>
    </submittedName>
</protein>
<organism evidence="2 3">
    <name type="scientific">Candidatus Desulfolinea nitratireducens</name>
    <dbReference type="NCBI Taxonomy" id="2841698"/>
    <lineage>
        <taxon>Bacteria</taxon>
        <taxon>Bacillati</taxon>
        <taxon>Chloroflexota</taxon>
        <taxon>Anaerolineae</taxon>
        <taxon>Anaerolineales</taxon>
        <taxon>Anaerolineales incertae sedis</taxon>
        <taxon>Candidatus Desulfolinea</taxon>
    </lineage>
</organism>
<comment type="caution">
    <text evidence="2">The sequence shown here is derived from an EMBL/GenBank/DDBJ whole genome shotgun (WGS) entry which is preliminary data.</text>
</comment>
<keyword evidence="1" id="KW-0812">Transmembrane</keyword>
<dbReference type="EMBL" id="JACNJN010000163">
    <property type="protein sequence ID" value="MBC8336468.1"/>
    <property type="molecule type" value="Genomic_DNA"/>
</dbReference>
<evidence type="ECO:0000256" key="1">
    <source>
        <dbReference type="SAM" id="Phobius"/>
    </source>
</evidence>
<evidence type="ECO:0000313" key="3">
    <source>
        <dbReference type="Proteomes" id="UP000614469"/>
    </source>
</evidence>
<dbReference type="Proteomes" id="UP000614469">
    <property type="component" value="Unassembled WGS sequence"/>
</dbReference>
<name>A0A8J6NNR4_9CHLR</name>
<reference evidence="2 3" key="1">
    <citation type="submission" date="2020-08" db="EMBL/GenBank/DDBJ databases">
        <title>Bridging the membrane lipid divide: bacteria of the FCB group superphylum have the potential to synthesize archaeal ether lipids.</title>
        <authorList>
            <person name="Villanueva L."/>
            <person name="Von Meijenfeldt F.A.B."/>
            <person name="Westbye A.B."/>
            <person name="Yadav S."/>
            <person name="Hopmans E.C."/>
            <person name="Dutilh B.E."/>
            <person name="Sinninghe Damste J.S."/>
        </authorList>
    </citation>
    <scope>NUCLEOTIDE SEQUENCE [LARGE SCALE GENOMIC DNA]</scope>
    <source>
        <strain evidence="2">NIOZ-UU36</strain>
    </source>
</reference>
<accession>A0A8J6NNR4</accession>